<evidence type="ECO:0000259" key="1">
    <source>
        <dbReference type="Pfam" id="PF00534"/>
    </source>
</evidence>
<dbReference type="Proteomes" id="UP000018683">
    <property type="component" value="Unassembled WGS sequence"/>
</dbReference>
<proteinExistence type="predicted"/>
<dbReference type="STRING" id="1073376.HMPREF1202_01532"/>
<evidence type="ECO:0000259" key="2">
    <source>
        <dbReference type="Pfam" id="PF13477"/>
    </source>
</evidence>
<comment type="caution">
    <text evidence="3">The sequence shown here is derived from an EMBL/GenBank/DDBJ whole genome shotgun (WGS) entry which is preliminary data.</text>
</comment>
<dbReference type="SUPFAM" id="SSF53756">
    <property type="entry name" value="UDP-Glycosyltransferase/glycogen phosphorylase"/>
    <property type="match status" value="1"/>
</dbReference>
<name>V8C4T1_9FIRM</name>
<dbReference type="Pfam" id="PF13477">
    <property type="entry name" value="Glyco_trans_4_2"/>
    <property type="match status" value="1"/>
</dbReference>
<dbReference type="GO" id="GO:0016757">
    <property type="term" value="F:glycosyltransferase activity"/>
    <property type="evidence" value="ECO:0007669"/>
    <property type="project" value="InterPro"/>
</dbReference>
<dbReference type="Pfam" id="PF00534">
    <property type="entry name" value="Glycos_transf_1"/>
    <property type="match status" value="1"/>
</dbReference>
<dbReference type="PANTHER" id="PTHR12526">
    <property type="entry name" value="GLYCOSYLTRANSFERASE"/>
    <property type="match status" value="1"/>
</dbReference>
<sequence length="376" mass="42685">MKKICYVVTISLTIRAFFIPQLQKLAEIYDVTVICSTDNKLQYQLGDKIKYFPVDIPRGIALKETIKAIRELEAFFRREKFDMVQYSTPNAAFCASIASKSANIKVRNYHLMGYRYLGEKGVARFILKMLEKISCKNSTSIECVCNSNLRLGVQEKIFPVNKATVVWNGSTGGVDLKKFDCNKRERWRTEIRKELDISEKDILFGFAGRITKDKGINELIQAFLELKNESKLLLIGPPEGINTLDTKLWNWAKENESVLIHDAVSDIERYFAAMDVLILPSYREGFGNVIIEAAAMGTTAICTNIQGPSDIIVDSTTGLLCNVKDANSLLECMKTVLKNQYYKELGSNAENYVKNNYDNTILCEKILERKRVLLES</sequence>
<dbReference type="PATRIC" id="fig|1073376.3.peg.1567"/>
<dbReference type="HOGENOM" id="CLU_009583_8_0_9"/>
<reference evidence="3 4" key="1">
    <citation type="submission" date="2013-10" db="EMBL/GenBank/DDBJ databases">
        <title>The Genome Sequence of Ruminococcus lactaris CC59_002D.</title>
        <authorList>
            <consortium name="The Broad Institute Genomics Platform"/>
            <person name="Earl A."/>
            <person name="Allen-Vercoe E."/>
            <person name="Daigneault M."/>
            <person name="Young S.K."/>
            <person name="Zeng Q."/>
            <person name="Gargeya S."/>
            <person name="Fitzgerald M."/>
            <person name="Abouelleil A."/>
            <person name="Alvarado L."/>
            <person name="Chapman S.B."/>
            <person name="Gainer-Dewar J."/>
            <person name="Goldberg J."/>
            <person name="Griggs A."/>
            <person name="Gujja S."/>
            <person name="Hansen M."/>
            <person name="Howarth C."/>
            <person name="Imamovic A."/>
            <person name="Ireland A."/>
            <person name="Larimer J."/>
            <person name="McCowan C."/>
            <person name="Murphy C."/>
            <person name="Pearson M."/>
            <person name="Poon T.W."/>
            <person name="Priest M."/>
            <person name="Roberts A."/>
            <person name="Saif S."/>
            <person name="Shea T."/>
            <person name="Sykes S."/>
            <person name="Wortman J."/>
            <person name="Nusbaum C."/>
            <person name="Birren B."/>
        </authorList>
    </citation>
    <scope>NUCLEOTIDE SEQUENCE [LARGE SCALE GENOMIC DNA]</scope>
    <source>
        <strain evidence="3 4">CC59_002D</strain>
    </source>
</reference>
<evidence type="ECO:0008006" key="5">
    <source>
        <dbReference type="Google" id="ProtNLM"/>
    </source>
</evidence>
<evidence type="ECO:0000313" key="3">
    <source>
        <dbReference type="EMBL" id="ETD22077.1"/>
    </source>
</evidence>
<gene>
    <name evidence="3" type="ORF">HMPREF1202_01532</name>
</gene>
<feature type="domain" description="Glycosyl transferase family 1" evidence="1">
    <location>
        <begin position="188"/>
        <end position="350"/>
    </location>
</feature>
<dbReference type="EMBL" id="AZJE01000019">
    <property type="protein sequence ID" value="ETD22077.1"/>
    <property type="molecule type" value="Genomic_DNA"/>
</dbReference>
<organism evidence="3 4">
    <name type="scientific">[Ruminococcus] lactaris CC59_002D</name>
    <dbReference type="NCBI Taxonomy" id="1073376"/>
    <lineage>
        <taxon>Bacteria</taxon>
        <taxon>Bacillati</taxon>
        <taxon>Bacillota</taxon>
        <taxon>Clostridia</taxon>
        <taxon>Lachnospirales</taxon>
        <taxon>Lachnospiraceae</taxon>
        <taxon>Mediterraneibacter</taxon>
    </lineage>
</organism>
<dbReference type="RefSeq" id="WP_023922017.1">
    <property type="nucleotide sequence ID" value="NZ_KI669408.1"/>
</dbReference>
<feature type="domain" description="Glycosyltransferase subfamily 4-like N-terminal" evidence="2">
    <location>
        <begin position="3"/>
        <end position="141"/>
    </location>
</feature>
<dbReference type="PANTHER" id="PTHR12526:SF630">
    <property type="entry name" value="GLYCOSYLTRANSFERASE"/>
    <property type="match status" value="1"/>
</dbReference>
<dbReference type="Gene3D" id="3.40.50.2000">
    <property type="entry name" value="Glycogen Phosphorylase B"/>
    <property type="match status" value="2"/>
</dbReference>
<dbReference type="AlphaFoldDB" id="V8C4T1"/>
<protein>
    <recommendedName>
        <fullName evidence="5">Glycosyl transferase family 1 domain-containing protein</fullName>
    </recommendedName>
</protein>
<dbReference type="OrthoDB" id="9795068at2"/>
<accession>V8C4T1</accession>
<dbReference type="InterPro" id="IPR001296">
    <property type="entry name" value="Glyco_trans_1"/>
</dbReference>
<evidence type="ECO:0000313" key="4">
    <source>
        <dbReference type="Proteomes" id="UP000018683"/>
    </source>
</evidence>
<dbReference type="InterPro" id="IPR028098">
    <property type="entry name" value="Glyco_trans_4-like_N"/>
</dbReference>